<accession>A0ACC1TT76</accession>
<gene>
    <name evidence="1" type="ORF">F5876DRAFT_79242</name>
</gene>
<proteinExistence type="predicted"/>
<protein>
    <submittedName>
        <fullName evidence="1">Uncharacterized protein</fullName>
    </submittedName>
</protein>
<reference evidence="1" key="1">
    <citation type="submission" date="2022-09" db="EMBL/GenBank/DDBJ databases">
        <title>A Global Phylogenomic Analysis of the Shiitake Genus Lentinula.</title>
        <authorList>
            <consortium name="DOE Joint Genome Institute"/>
            <person name="Sierra-Patev S."/>
            <person name="Min B."/>
            <person name="Naranjo-Ortiz M."/>
            <person name="Looney B."/>
            <person name="Konkel Z."/>
            <person name="Slot J.C."/>
            <person name="Sakamoto Y."/>
            <person name="Steenwyk J.L."/>
            <person name="Rokas A."/>
            <person name="Carro J."/>
            <person name="Camarero S."/>
            <person name="Ferreira P."/>
            <person name="Molpeceres G."/>
            <person name="Ruiz-Duenas F.J."/>
            <person name="Serrano A."/>
            <person name="Henrissat B."/>
            <person name="Drula E."/>
            <person name="Hughes K.W."/>
            <person name="Mata J.L."/>
            <person name="Ishikawa N.K."/>
            <person name="Vargas-Isla R."/>
            <person name="Ushijima S."/>
            <person name="Smith C.A."/>
            <person name="Ahrendt S."/>
            <person name="Andreopoulos W."/>
            <person name="He G."/>
            <person name="Labutti K."/>
            <person name="Lipzen A."/>
            <person name="Ng V."/>
            <person name="Riley R."/>
            <person name="Sandor L."/>
            <person name="Barry K."/>
            <person name="Martinez A.T."/>
            <person name="Xiao Y."/>
            <person name="Gibbons J.G."/>
            <person name="Terashima K."/>
            <person name="Grigoriev I.V."/>
            <person name="Hibbett D.S."/>
        </authorList>
    </citation>
    <scope>NUCLEOTIDE SEQUENCE</scope>
    <source>
        <strain evidence="1">TMI1499</strain>
    </source>
</reference>
<evidence type="ECO:0000313" key="1">
    <source>
        <dbReference type="EMBL" id="KAJ3807934.1"/>
    </source>
</evidence>
<evidence type="ECO:0000313" key="2">
    <source>
        <dbReference type="Proteomes" id="UP001163835"/>
    </source>
</evidence>
<organism evidence="1 2">
    <name type="scientific">Lentinula aff. lateritia</name>
    <dbReference type="NCBI Taxonomy" id="2804960"/>
    <lineage>
        <taxon>Eukaryota</taxon>
        <taxon>Fungi</taxon>
        <taxon>Dikarya</taxon>
        <taxon>Basidiomycota</taxon>
        <taxon>Agaricomycotina</taxon>
        <taxon>Agaricomycetes</taxon>
        <taxon>Agaricomycetidae</taxon>
        <taxon>Agaricales</taxon>
        <taxon>Marasmiineae</taxon>
        <taxon>Omphalotaceae</taxon>
        <taxon>Lentinula</taxon>
    </lineage>
</organism>
<sequence>MPPAITKQLYTALVDCHLTNGCEIIPDTDPNLLCLLEDIQIHFLRRMLGLSSNSVITPLYTETGIMPIRTHRVSLTLRYLKDLMDLPDYHYASLALKESDNLRNSQFPCWLSDLDYAISQLPGNHCLPNLQSLNGDYIDRLIKSIEFSTKADLQSHIDTWSKLSLLRHHLEPNKEPNKEGPPKPLLIGLCHYLTRAVNHTHRRVITKLLCGDYIPHLFRASPPPLHQLSTAERFSRLCRACNLHPETPQHILLQCPSLNSVSSLCSDFMSDICQSRPLPLNTSLSDSTALHYLKLLIFDWSLIIPTAKFIHDAIGRWQHYLDTDLDLHLENDVGIVSEDSEAE</sequence>
<name>A0ACC1TT76_9AGAR</name>
<dbReference type="Proteomes" id="UP001163835">
    <property type="component" value="Unassembled WGS sequence"/>
</dbReference>
<comment type="caution">
    <text evidence="1">The sequence shown here is derived from an EMBL/GenBank/DDBJ whole genome shotgun (WGS) entry which is preliminary data.</text>
</comment>
<dbReference type="EMBL" id="MU795262">
    <property type="protein sequence ID" value="KAJ3807934.1"/>
    <property type="molecule type" value="Genomic_DNA"/>
</dbReference>
<keyword evidence="2" id="KW-1185">Reference proteome</keyword>